<dbReference type="PANTHER" id="PTHR46797:SF1">
    <property type="entry name" value="METHYLPHOSPHONATE SYNTHASE"/>
    <property type="match status" value="1"/>
</dbReference>
<keyword evidence="1" id="KW-0238">DNA-binding</keyword>
<dbReference type="PROSITE" id="PS50943">
    <property type="entry name" value="HTH_CROC1"/>
    <property type="match status" value="1"/>
</dbReference>
<dbReference type="EMBL" id="CP109441">
    <property type="protein sequence ID" value="WUV44785.1"/>
    <property type="molecule type" value="Genomic_DNA"/>
</dbReference>
<gene>
    <name evidence="3" type="ORF">OG563_37490</name>
</gene>
<evidence type="ECO:0000313" key="4">
    <source>
        <dbReference type="Proteomes" id="UP001432062"/>
    </source>
</evidence>
<dbReference type="RefSeq" id="WP_327100390.1">
    <property type="nucleotide sequence ID" value="NZ_CP109149.1"/>
</dbReference>
<protein>
    <submittedName>
        <fullName evidence="3">XRE family transcriptional regulator</fullName>
    </submittedName>
</protein>
<dbReference type="InterPro" id="IPR011051">
    <property type="entry name" value="RmlC_Cupin_sf"/>
</dbReference>
<dbReference type="SUPFAM" id="SSF51182">
    <property type="entry name" value="RmlC-like cupins"/>
    <property type="match status" value="1"/>
</dbReference>
<dbReference type="InterPro" id="IPR001387">
    <property type="entry name" value="Cro/C1-type_HTH"/>
</dbReference>
<evidence type="ECO:0000313" key="3">
    <source>
        <dbReference type="EMBL" id="WUV44785.1"/>
    </source>
</evidence>
<evidence type="ECO:0000259" key="2">
    <source>
        <dbReference type="PROSITE" id="PS50943"/>
    </source>
</evidence>
<dbReference type="InterPro" id="IPR010982">
    <property type="entry name" value="Lambda_DNA-bd_dom_sf"/>
</dbReference>
<dbReference type="InterPro" id="IPR014710">
    <property type="entry name" value="RmlC-like_jellyroll"/>
</dbReference>
<dbReference type="InterPro" id="IPR050807">
    <property type="entry name" value="TransReg_Diox_bact_type"/>
</dbReference>
<dbReference type="PANTHER" id="PTHR46797">
    <property type="entry name" value="HTH-TYPE TRANSCRIPTIONAL REGULATOR"/>
    <property type="match status" value="1"/>
</dbReference>
<dbReference type="Gene3D" id="1.10.260.40">
    <property type="entry name" value="lambda repressor-like DNA-binding domains"/>
    <property type="match status" value="1"/>
</dbReference>
<dbReference type="Gene3D" id="2.60.120.10">
    <property type="entry name" value="Jelly Rolls"/>
    <property type="match status" value="1"/>
</dbReference>
<accession>A0ABZ1YR98</accession>
<reference evidence="3" key="1">
    <citation type="submission" date="2022-10" db="EMBL/GenBank/DDBJ databases">
        <title>The complete genomes of actinobacterial strains from the NBC collection.</title>
        <authorList>
            <person name="Joergensen T.S."/>
            <person name="Alvarez Arevalo M."/>
            <person name="Sterndorff E.B."/>
            <person name="Faurdal D."/>
            <person name="Vuksanovic O."/>
            <person name="Mourched A.-S."/>
            <person name="Charusanti P."/>
            <person name="Shaw S."/>
            <person name="Blin K."/>
            <person name="Weber T."/>
        </authorList>
    </citation>
    <scope>NUCLEOTIDE SEQUENCE</scope>
    <source>
        <strain evidence="3">NBC_01482</strain>
    </source>
</reference>
<dbReference type="CDD" id="cd00093">
    <property type="entry name" value="HTH_XRE"/>
    <property type="match status" value="1"/>
</dbReference>
<evidence type="ECO:0000256" key="1">
    <source>
        <dbReference type="ARBA" id="ARBA00023125"/>
    </source>
</evidence>
<dbReference type="Pfam" id="PF01381">
    <property type="entry name" value="HTH_3"/>
    <property type="match status" value="1"/>
</dbReference>
<feature type="domain" description="HTH cro/C1-type" evidence="2">
    <location>
        <begin position="19"/>
        <end position="73"/>
    </location>
</feature>
<dbReference type="SMART" id="SM00530">
    <property type="entry name" value="HTH_XRE"/>
    <property type="match status" value="1"/>
</dbReference>
<sequence>MYIKSDGKIDENELVARNVRRYRRERAMSIGELARRSGLSKQTLSKIEQGVGNPTVETLALLGAALDVSVRRLLTEWGTPVYVQRASEAEWFESMNRSERMLDETYGSGYVRTLVLRLERDRQQSTTIEPHAPGTLHHLYVITGKLRTGPISDSVDLVAGDFVRFPGDVPHCYVCLTDRVVAHMVTTYPQVRQFGPTVHEGSHRPGVPMTVPD</sequence>
<dbReference type="CDD" id="cd02209">
    <property type="entry name" value="cupin_XRE_C"/>
    <property type="match status" value="1"/>
</dbReference>
<keyword evidence="4" id="KW-1185">Reference proteome</keyword>
<name>A0ABZ1YR98_9NOCA</name>
<proteinExistence type="predicted"/>
<organism evidence="3 4">
    <name type="scientific">Nocardia vinacea</name>
    <dbReference type="NCBI Taxonomy" id="96468"/>
    <lineage>
        <taxon>Bacteria</taxon>
        <taxon>Bacillati</taxon>
        <taxon>Actinomycetota</taxon>
        <taxon>Actinomycetes</taxon>
        <taxon>Mycobacteriales</taxon>
        <taxon>Nocardiaceae</taxon>
        <taxon>Nocardia</taxon>
    </lineage>
</organism>
<dbReference type="SUPFAM" id="SSF47413">
    <property type="entry name" value="lambda repressor-like DNA-binding domains"/>
    <property type="match status" value="1"/>
</dbReference>
<dbReference type="Proteomes" id="UP001432062">
    <property type="component" value="Chromosome"/>
</dbReference>